<sequence>MNRAFQLSVSTRDRILDAAEGLFADQGFHLTTLRQITQAAEANLAAVNYYFGSKQELIRAIFRRRLDALNAARLERLDAIEEDDSRADLEAVLDAFVEPALEFTRGGDAEGQRFMQLLLRAFADRDTALHEAMRQEYAHVMRRFADAVSAALPGADRTRLRHQLDFIVGALTLTMAESALKDTRIIAAELVQFAAAGLRGSLDHRIPESARRTLEATS</sequence>
<name>A0A3E1KCS4_9GAMM</name>
<dbReference type="SUPFAM" id="SSF48498">
    <property type="entry name" value="Tetracyclin repressor-like, C-terminal domain"/>
    <property type="match status" value="1"/>
</dbReference>
<dbReference type="InterPro" id="IPR041586">
    <property type="entry name" value="PsrA_TetR_C"/>
</dbReference>
<proteinExistence type="predicted"/>
<feature type="DNA-binding region" description="H-T-H motif" evidence="2">
    <location>
        <begin position="32"/>
        <end position="51"/>
    </location>
</feature>
<evidence type="ECO:0000313" key="4">
    <source>
        <dbReference type="EMBL" id="RFF32839.1"/>
    </source>
</evidence>
<dbReference type="GO" id="GO:0003700">
    <property type="term" value="F:DNA-binding transcription factor activity"/>
    <property type="evidence" value="ECO:0007669"/>
    <property type="project" value="TreeGrafter"/>
</dbReference>
<reference evidence="4 5" key="1">
    <citation type="submission" date="2018-08" db="EMBL/GenBank/DDBJ databases">
        <title>Wenzhouxiangella salilacus sp. nov., a novel bacterium isolated from a saline lake in Xinjiang Province, China.</title>
        <authorList>
            <person name="Han S."/>
        </authorList>
    </citation>
    <scope>NUCLEOTIDE SEQUENCE [LARGE SCALE GENOMIC DNA]</scope>
    <source>
        <strain evidence="4 5">XDB06</strain>
    </source>
</reference>
<evidence type="ECO:0000256" key="1">
    <source>
        <dbReference type="ARBA" id="ARBA00023125"/>
    </source>
</evidence>
<dbReference type="Pfam" id="PF00440">
    <property type="entry name" value="TetR_N"/>
    <property type="match status" value="1"/>
</dbReference>
<dbReference type="InterPro" id="IPR009057">
    <property type="entry name" value="Homeodomain-like_sf"/>
</dbReference>
<dbReference type="Gene3D" id="1.10.357.10">
    <property type="entry name" value="Tetracycline Repressor, domain 2"/>
    <property type="match status" value="1"/>
</dbReference>
<dbReference type="EMBL" id="QUZK01000003">
    <property type="protein sequence ID" value="RFF32839.1"/>
    <property type="molecule type" value="Genomic_DNA"/>
</dbReference>
<comment type="caution">
    <text evidence="4">The sequence shown here is derived from an EMBL/GenBank/DDBJ whole genome shotgun (WGS) entry which is preliminary data.</text>
</comment>
<keyword evidence="5" id="KW-1185">Reference proteome</keyword>
<dbReference type="AlphaFoldDB" id="A0A3E1KCS4"/>
<dbReference type="GO" id="GO:0000976">
    <property type="term" value="F:transcription cis-regulatory region binding"/>
    <property type="evidence" value="ECO:0007669"/>
    <property type="project" value="TreeGrafter"/>
</dbReference>
<protein>
    <submittedName>
        <fullName evidence="4">TetR/AcrR family transcriptional regulator</fullName>
    </submittedName>
</protein>
<dbReference type="InterPro" id="IPR023772">
    <property type="entry name" value="DNA-bd_HTH_TetR-type_CS"/>
</dbReference>
<dbReference type="PROSITE" id="PS01081">
    <property type="entry name" value="HTH_TETR_1"/>
    <property type="match status" value="1"/>
</dbReference>
<dbReference type="PROSITE" id="PS50977">
    <property type="entry name" value="HTH_TETR_2"/>
    <property type="match status" value="1"/>
</dbReference>
<evidence type="ECO:0000256" key="2">
    <source>
        <dbReference type="PROSITE-ProRule" id="PRU00335"/>
    </source>
</evidence>
<organism evidence="4 5">
    <name type="scientific">Wenzhouxiangella sediminis</name>
    <dbReference type="NCBI Taxonomy" id="1792836"/>
    <lineage>
        <taxon>Bacteria</taxon>
        <taxon>Pseudomonadati</taxon>
        <taxon>Pseudomonadota</taxon>
        <taxon>Gammaproteobacteria</taxon>
        <taxon>Chromatiales</taxon>
        <taxon>Wenzhouxiangellaceae</taxon>
        <taxon>Wenzhouxiangella</taxon>
    </lineage>
</organism>
<dbReference type="InterPro" id="IPR036271">
    <property type="entry name" value="Tet_transcr_reg_TetR-rel_C_sf"/>
</dbReference>
<feature type="domain" description="HTH tetR-type" evidence="3">
    <location>
        <begin position="9"/>
        <end position="69"/>
    </location>
</feature>
<dbReference type="PANTHER" id="PTHR30055">
    <property type="entry name" value="HTH-TYPE TRANSCRIPTIONAL REGULATOR RUTR"/>
    <property type="match status" value="1"/>
</dbReference>
<dbReference type="InterPro" id="IPR050109">
    <property type="entry name" value="HTH-type_TetR-like_transc_reg"/>
</dbReference>
<dbReference type="Proteomes" id="UP000260351">
    <property type="component" value="Unassembled WGS sequence"/>
</dbReference>
<evidence type="ECO:0000313" key="5">
    <source>
        <dbReference type="Proteomes" id="UP000260351"/>
    </source>
</evidence>
<accession>A0A3E1KCS4</accession>
<dbReference type="PANTHER" id="PTHR30055:SF235">
    <property type="entry name" value="TRANSCRIPTIONAL REGULATORY PROTEIN"/>
    <property type="match status" value="1"/>
</dbReference>
<dbReference type="SUPFAM" id="SSF46689">
    <property type="entry name" value="Homeodomain-like"/>
    <property type="match status" value="1"/>
</dbReference>
<dbReference type="OrthoDB" id="2356263at2"/>
<dbReference type="InterPro" id="IPR001647">
    <property type="entry name" value="HTH_TetR"/>
</dbReference>
<evidence type="ECO:0000259" key="3">
    <source>
        <dbReference type="PROSITE" id="PS50977"/>
    </source>
</evidence>
<gene>
    <name evidence="4" type="ORF">DZC52_00440</name>
</gene>
<dbReference type="Pfam" id="PF17939">
    <property type="entry name" value="TetR_C_30"/>
    <property type="match status" value="1"/>
</dbReference>
<keyword evidence="1 2" id="KW-0238">DNA-binding</keyword>
<dbReference type="PRINTS" id="PR00455">
    <property type="entry name" value="HTHTETR"/>
</dbReference>